<dbReference type="RefSeq" id="XP_022398760.1">
    <property type="nucleotide sequence ID" value="XM_022543660.1"/>
</dbReference>
<evidence type="ECO:0008006" key="3">
    <source>
        <dbReference type="Google" id="ProtNLM"/>
    </source>
</evidence>
<sequence>MKVSKDSMQDIMADTLDSVSDTKPVVPLPFYASSKEYREALESITQADGPNAKAAASILQELNELLPPKSAIERRIEGLEHILKSPLVGEHTANATTVLDGYQSGRLKYVAGHYYVFRDGQMLAGPRRLLNFDEKKVVFDEFDGPKGLWIEFVGGTKFLLLVLVALYKLDLCVFMAGLNSYNEHLRLSERYLKVRCACHQECHCYLHLIVPRSISSYSPSYQKAGPTAFSRRLLEIEIPEHYTMASEVATLDYIRLHGIRTPEVYAYCSTKDNPVGAEYIIMEKLDGIPLGDTWYSITTKEQHKVMKQIVEWETRLMSLEFPACGSLYYHKNLPSEKKIFLSAQSEVDFCIGPVAHYRWWQGLSPVDIFRAVGERELTWAKAYAKPRLPYERLYG</sequence>
<dbReference type="STRING" id="1160497.A0A1L9VE19"/>
<dbReference type="Proteomes" id="UP000184300">
    <property type="component" value="Unassembled WGS sequence"/>
</dbReference>
<evidence type="ECO:0000313" key="1">
    <source>
        <dbReference type="EMBL" id="OJJ82062.1"/>
    </source>
</evidence>
<dbReference type="SUPFAM" id="SSF56112">
    <property type="entry name" value="Protein kinase-like (PK-like)"/>
    <property type="match status" value="1"/>
</dbReference>
<dbReference type="AlphaFoldDB" id="A0A1L9VE19"/>
<dbReference type="InterPro" id="IPR051035">
    <property type="entry name" value="Mito_inheritance_9"/>
</dbReference>
<dbReference type="GeneID" id="34459921"/>
<keyword evidence="2" id="KW-1185">Reference proteome</keyword>
<proteinExistence type="predicted"/>
<protein>
    <recommendedName>
        <fullName evidence="3">Aminoglycoside phosphotransferase domain-containing protein</fullName>
    </recommendedName>
</protein>
<dbReference type="VEuPathDB" id="FungiDB:ASPGLDRAFT_27472"/>
<gene>
    <name evidence="1" type="ORF">ASPGLDRAFT_27472</name>
</gene>
<dbReference type="GO" id="GO:0005739">
    <property type="term" value="C:mitochondrion"/>
    <property type="evidence" value="ECO:0007669"/>
    <property type="project" value="TreeGrafter"/>
</dbReference>
<dbReference type="EMBL" id="KV878903">
    <property type="protein sequence ID" value="OJJ82062.1"/>
    <property type="molecule type" value="Genomic_DNA"/>
</dbReference>
<dbReference type="InterPro" id="IPR011009">
    <property type="entry name" value="Kinase-like_dom_sf"/>
</dbReference>
<dbReference type="PANTHER" id="PTHR36091">
    <property type="entry name" value="ALTERED INHERITANCE OF MITOCHONDRIA PROTEIN 9, MITOCHONDRIAL"/>
    <property type="match status" value="1"/>
</dbReference>
<evidence type="ECO:0000313" key="2">
    <source>
        <dbReference type="Proteomes" id="UP000184300"/>
    </source>
</evidence>
<reference evidence="2" key="1">
    <citation type="journal article" date="2017" name="Genome Biol.">
        <title>Comparative genomics reveals high biological diversity and specific adaptations in the industrially and medically important fungal genus Aspergillus.</title>
        <authorList>
            <person name="de Vries R.P."/>
            <person name="Riley R."/>
            <person name="Wiebenga A."/>
            <person name="Aguilar-Osorio G."/>
            <person name="Amillis S."/>
            <person name="Uchima C.A."/>
            <person name="Anderluh G."/>
            <person name="Asadollahi M."/>
            <person name="Askin M."/>
            <person name="Barry K."/>
            <person name="Battaglia E."/>
            <person name="Bayram O."/>
            <person name="Benocci T."/>
            <person name="Braus-Stromeyer S.A."/>
            <person name="Caldana C."/>
            <person name="Canovas D."/>
            <person name="Cerqueira G.C."/>
            <person name="Chen F."/>
            <person name="Chen W."/>
            <person name="Choi C."/>
            <person name="Clum A."/>
            <person name="Dos Santos R.A."/>
            <person name="Damasio A.R."/>
            <person name="Diallinas G."/>
            <person name="Emri T."/>
            <person name="Fekete E."/>
            <person name="Flipphi M."/>
            <person name="Freyberg S."/>
            <person name="Gallo A."/>
            <person name="Gournas C."/>
            <person name="Habgood R."/>
            <person name="Hainaut M."/>
            <person name="Harispe M.L."/>
            <person name="Henrissat B."/>
            <person name="Hilden K.S."/>
            <person name="Hope R."/>
            <person name="Hossain A."/>
            <person name="Karabika E."/>
            <person name="Karaffa L."/>
            <person name="Karanyi Z."/>
            <person name="Krasevec N."/>
            <person name="Kuo A."/>
            <person name="Kusch H."/>
            <person name="LaButti K."/>
            <person name="Lagendijk E.L."/>
            <person name="Lapidus A."/>
            <person name="Levasseur A."/>
            <person name="Lindquist E."/>
            <person name="Lipzen A."/>
            <person name="Logrieco A.F."/>
            <person name="MacCabe A."/>
            <person name="Maekelae M.R."/>
            <person name="Malavazi I."/>
            <person name="Melin P."/>
            <person name="Meyer V."/>
            <person name="Mielnichuk N."/>
            <person name="Miskei M."/>
            <person name="Molnar A.P."/>
            <person name="Mule G."/>
            <person name="Ngan C.Y."/>
            <person name="Orejas M."/>
            <person name="Orosz E."/>
            <person name="Ouedraogo J.P."/>
            <person name="Overkamp K.M."/>
            <person name="Park H.-S."/>
            <person name="Perrone G."/>
            <person name="Piumi F."/>
            <person name="Punt P.J."/>
            <person name="Ram A.F."/>
            <person name="Ramon A."/>
            <person name="Rauscher S."/>
            <person name="Record E."/>
            <person name="Riano-Pachon D.M."/>
            <person name="Robert V."/>
            <person name="Roehrig J."/>
            <person name="Ruller R."/>
            <person name="Salamov A."/>
            <person name="Salih N.S."/>
            <person name="Samson R.A."/>
            <person name="Sandor E."/>
            <person name="Sanguinetti M."/>
            <person name="Schuetze T."/>
            <person name="Sepcic K."/>
            <person name="Shelest E."/>
            <person name="Sherlock G."/>
            <person name="Sophianopoulou V."/>
            <person name="Squina F.M."/>
            <person name="Sun H."/>
            <person name="Susca A."/>
            <person name="Todd R.B."/>
            <person name="Tsang A."/>
            <person name="Unkles S.E."/>
            <person name="van de Wiele N."/>
            <person name="van Rossen-Uffink D."/>
            <person name="Oliveira J.V."/>
            <person name="Vesth T.C."/>
            <person name="Visser J."/>
            <person name="Yu J.-H."/>
            <person name="Zhou M."/>
            <person name="Andersen M.R."/>
            <person name="Archer D.B."/>
            <person name="Baker S.E."/>
            <person name="Benoit I."/>
            <person name="Brakhage A.A."/>
            <person name="Braus G.H."/>
            <person name="Fischer R."/>
            <person name="Frisvad J.C."/>
            <person name="Goldman G.H."/>
            <person name="Houbraken J."/>
            <person name="Oakley B."/>
            <person name="Pocsi I."/>
            <person name="Scazzocchio C."/>
            <person name="Seiboth B."/>
            <person name="vanKuyk P.A."/>
            <person name="Wortman J."/>
            <person name="Dyer P.S."/>
            <person name="Grigoriev I.V."/>
        </authorList>
    </citation>
    <scope>NUCLEOTIDE SEQUENCE [LARGE SCALE GENOMIC DNA]</scope>
    <source>
        <strain evidence="2">CBS 516.65</strain>
    </source>
</reference>
<dbReference type="PANTHER" id="PTHR36091:SF2">
    <property type="entry name" value="AMINOGLYCOSIDE PHOSPHOTRANSFERASE DOMAIN-CONTAINING PROTEIN"/>
    <property type="match status" value="1"/>
</dbReference>
<name>A0A1L9VE19_ASPGL</name>
<accession>A0A1L9VE19</accession>
<dbReference type="OrthoDB" id="10003767at2759"/>
<organism evidence="1 2">
    <name type="scientific">Aspergillus glaucus CBS 516.65</name>
    <dbReference type="NCBI Taxonomy" id="1160497"/>
    <lineage>
        <taxon>Eukaryota</taxon>
        <taxon>Fungi</taxon>
        <taxon>Dikarya</taxon>
        <taxon>Ascomycota</taxon>
        <taxon>Pezizomycotina</taxon>
        <taxon>Eurotiomycetes</taxon>
        <taxon>Eurotiomycetidae</taxon>
        <taxon>Eurotiales</taxon>
        <taxon>Aspergillaceae</taxon>
        <taxon>Aspergillus</taxon>
        <taxon>Aspergillus subgen. Aspergillus</taxon>
    </lineage>
</organism>